<comment type="subcellular location">
    <subcellularLocation>
        <location evidence="9">Cell membrane</location>
        <topology evidence="9">Multi-pass membrane protein</topology>
    </subcellularLocation>
    <subcellularLocation>
        <location evidence="1">Membrane</location>
        <topology evidence="1">Multi-pass membrane protein</topology>
    </subcellularLocation>
</comment>
<comment type="similarity">
    <text evidence="9">Belongs to the binding-protein-dependent transport system permease family.</text>
</comment>
<comment type="caution">
    <text evidence="13">The sequence shown here is derived from an EMBL/GenBank/DDBJ whole genome shotgun (WGS) entry which is preliminary data.</text>
</comment>
<dbReference type="Gene3D" id="1.10.3720.10">
    <property type="entry name" value="MetI-like"/>
    <property type="match status" value="1"/>
</dbReference>
<feature type="region of interest" description="Disordered" evidence="10">
    <location>
        <begin position="249"/>
        <end position="278"/>
    </location>
</feature>
<comment type="similarity">
    <text evidence="2">Belongs to the ABC transporter superfamily.</text>
</comment>
<keyword evidence="14" id="KW-1185">Reference proteome</keyword>
<gene>
    <name evidence="13" type="ORF">AN218_06320</name>
</gene>
<proteinExistence type="inferred from homology"/>
<dbReference type="GO" id="GO:0055085">
    <property type="term" value="P:transmembrane transport"/>
    <property type="evidence" value="ECO:0007669"/>
    <property type="project" value="InterPro"/>
</dbReference>
<evidence type="ECO:0000256" key="8">
    <source>
        <dbReference type="ARBA" id="ARBA00023136"/>
    </source>
</evidence>
<dbReference type="Gene3D" id="3.40.50.300">
    <property type="entry name" value="P-loop containing nucleotide triphosphate hydrolases"/>
    <property type="match status" value="2"/>
</dbReference>
<dbReference type="Pfam" id="PF00005">
    <property type="entry name" value="ABC_tran"/>
    <property type="match status" value="2"/>
</dbReference>
<dbReference type="CDD" id="cd06261">
    <property type="entry name" value="TM_PBP2"/>
    <property type="match status" value="1"/>
</dbReference>
<dbReference type="PATRIC" id="fig|518642.10.peg.6825"/>
<reference evidence="13 14" key="1">
    <citation type="journal article" date="2016" name="Front. Microbiol.">
        <title>Comparative Genomics Analysis of Streptomyces Species Reveals Their Adaptation to the Marine Environment and Their Diversity at the Genomic Level.</title>
        <authorList>
            <person name="Tian X."/>
            <person name="Zhang Z."/>
            <person name="Yang T."/>
            <person name="Chen M."/>
            <person name="Li J."/>
            <person name="Chen F."/>
            <person name="Yang J."/>
            <person name="Li W."/>
            <person name="Zhang B."/>
            <person name="Zhang Z."/>
            <person name="Wu J."/>
            <person name="Zhang C."/>
            <person name="Long L."/>
            <person name="Xiao J."/>
        </authorList>
    </citation>
    <scope>NUCLEOTIDE SEQUENCE [LARGE SCALE GENOMIC DNA]</scope>
    <source>
        <strain evidence="13 14">SCSIO 10429</strain>
    </source>
</reference>
<dbReference type="Proteomes" id="UP000176005">
    <property type="component" value="Unassembled WGS sequence"/>
</dbReference>
<feature type="transmembrane region" description="Helical" evidence="9">
    <location>
        <begin position="178"/>
        <end position="197"/>
    </location>
</feature>
<dbReference type="GO" id="GO:0016887">
    <property type="term" value="F:ATP hydrolysis activity"/>
    <property type="evidence" value="ECO:0007669"/>
    <property type="project" value="InterPro"/>
</dbReference>
<dbReference type="InterPro" id="IPR017871">
    <property type="entry name" value="ABC_transporter-like_CS"/>
</dbReference>
<feature type="domain" description="ABC transporter" evidence="11">
    <location>
        <begin position="281"/>
        <end position="526"/>
    </location>
</feature>
<feature type="transmembrane region" description="Helical" evidence="9">
    <location>
        <begin position="56"/>
        <end position="80"/>
    </location>
</feature>
<dbReference type="GO" id="GO:0005886">
    <property type="term" value="C:plasma membrane"/>
    <property type="evidence" value="ECO:0007669"/>
    <property type="project" value="UniProtKB-SubCell"/>
</dbReference>
<keyword evidence="6" id="KW-0067">ATP-binding</keyword>
<dbReference type="InterPro" id="IPR035906">
    <property type="entry name" value="MetI-like_sf"/>
</dbReference>
<evidence type="ECO:0000256" key="7">
    <source>
        <dbReference type="ARBA" id="ARBA00022989"/>
    </source>
</evidence>
<keyword evidence="7 9" id="KW-1133">Transmembrane helix</keyword>
<dbReference type="Pfam" id="PF00528">
    <property type="entry name" value="BPD_transp_1"/>
    <property type="match status" value="1"/>
</dbReference>
<feature type="transmembrane region" description="Helical" evidence="9">
    <location>
        <begin position="92"/>
        <end position="110"/>
    </location>
</feature>
<dbReference type="PANTHER" id="PTHR43776">
    <property type="entry name" value="TRANSPORT ATP-BINDING PROTEIN"/>
    <property type="match status" value="1"/>
</dbReference>
<evidence type="ECO:0000256" key="10">
    <source>
        <dbReference type="SAM" id="MobiDB-lite"/>
    </source>
</evidence>
<evidence type="ECO:0000259" key="11">
    <source>
        <dbReference type="PROSITE" id="PS50893"/>
    </source>
</evidence>
<dbReference type="InterPro" id="IPR050319">
    <property type="entry name" value="ABC_transp_ATP-bind"/>
</dbReference>
<dbReference type="SUPFAM" id="SSF161098">
    <property type="entry name" value="MetI-like"/>
    <property type="match status" value="1"/>
</dbReference>
<evidence type="ECO:0000256" key="3">
    <source>
        <dbReference type="ARBA" id="ARBA00022448"/>
    </source>
</evidence>
<dbReference type="InterPro" id="IPR003439">
    <property type="entry name" value="ABC_transporter-like_ATP-bd"/>
</dbReference>
<evidence type="ECO:0000256" key="5">
    <source>
        <dbReference type="ARBA" id="ARBA00022741"/>
    </source>
</evidence>
<feature type="domain" description="ABC transmembrane type-1" evidence="12">
    <location>
        <begin position="57"/>
        <end position="242"/>
    </location>
</feature>
<evidence type="ECO:0000313" key="13">
    <source>
        <dbReference type="EMBL" id="OEV12878.1"/>
    </source>
</evidence>
<keyword evidence="5" id="KW-0547">Nucleotide-binding</keyword>
<dbReference type="SMART" id="SM00382">
    <property type="entry name" value="AAA"/>
    <property type="match status" value="2"/>
</dbReference>
<dbReference type="InterPro" id="IPR003593">
    <property type="entry name" value="AAA+_ATPase"/>
</dbReference>
<dbReference type="SUPFAM" id="SSF52540">
    <property type="entry name" value="P-loop containing nucleoside triphosphate hydrolases"/>
    <property type="match status" value="2"/>
</dbReference>
<dbReference type="InterPro" id="IPR000515">
    <property type="entry name" value="MetI-like"/>
</dbReference>
<organism evidence="13 14">
    <name type="scientific">Streptomyces nanshensis</name>
    <dbReference type="NCBI Taxonomy" id="518642"/>
    <lineage>
        <taxon>Bacteria</taxon>
        <taxon>Bacillati</taxon>
        <taxon>Actinomycetota</taxon>
        <taxon>Actinomycetes</taxon>
        <taxon>Kitasatosporales</taxon>
        <taxon>Streptomycetaceae</taxon>
        <taxon>Streptomyces</taxon>
    </lineage>
</organism>
<protein>
    <recommendedName>
        <fullName evidence="15">ABC transporter ATP-binding protein</fullName>
    </recommendedName>
</protein>
<accession>A0A1E7L9R3</accession>
<name>A0A1E7L9R3_9ACTN</name>
<dbReference type="InterPro" id="IPR027417">
    <property type="entry name" value="P-loop_NTPase"/>
</dbReference>
<keyword evidence="8 9" id="KW-0472">Membrane</keyword>
<dbReference type="CDD" id="cd03257">
    <property type="entry name" value="ABC_NikE_OppD_transporters"/>
    <property type="match status" value="1"/>
</dbReference>
<feature type="domain" description="ABC transporter" evidence="11">
    <location>
        <begin position="558"/>
        <end position="806"/>
    </location>
</feature>
<feature type="region of interest" description="Disordered" evidence="10">
    <location>
        <begin position="537"/>
        <end position="561"/>
    </location>
</feature>
<dbReference type="PROSITE" id="PS00211">
    <property type="entry name" value="ABC_TRANSPORTER_1"/>
    <property type="match status" value="2"/>
</dbReference>
<evidence type="ECO:0000313" key="14">
    <source>
        <dbReference type="Proteomes" id="UP000176005"/>
    </source>
</evidence>
<dbReference type="PANTHER" id="PTHR43776:SF7">
    <property type="entry name" value="D,D-DIPEPTIDE TRANSPORT ATP-BINDING PROTEIN DDPF-RELATED"/>
    <property type="match status" value="1"/>
</dbReference>
<evidence type="ECO:0000256" key="9">
    <source>
        <dbReference type="RuleBase" id="RU363032"/>
    </source>
</evidence>
<sequence>MLLTLLTAVLGPLLAPHDPGEVVGVPYAPADGELPLGTDKLGADVLSRVLSGGRSLLLASCAVMVTAYAVGAVAGATAALRRGWVDSVIMRAVDVLMSMPAFMLLSVLIVATGRGWTGVAVAATLILLPDIARVVRAATLQALEHDYVEVAQGRGEGLGYVLLREVLPNLRPLLRADAGVRFVGAVFTLATAGFLGYGVQPPAADWSLMLLENQSGLALQPLAVLAPALMLLVLLLSANLLVDQLSPAADDCRPRTRSPRGGDAPSAPAEEPADDGTDGAVRARGLLIESATGPVLYSVDLDLAPRQILALVGESGSGKTTLALAVLGRVRPGLRQTGGTVTVAGKPVTGLGERALRRLRAQHTAYVPQDPRTSLSPTLRVGRHLTELLAAGGVPAQQREQRAREALRLVGLPDDARFLRRRPHQLSGGQRQRVAIAGALAGRPDVLVLDEPTSALDPVTAAALLADLDRLRRETGVSVLMVTHDLAAAAGVADTIAVMAGGRIVETGPAERLLHEAASDAGADLVTAARAASTLLGDEAGERSVKRRSPHLPDPRGTNADDVLATRSLGLMHGPRGVPVLSEVNLAVAAGSCLTLVGPSGCGKTTLLRCLAGLHGRRTGEVLLDGAPLAPRVRERSREELRMVQLVPQDPYDSLNPSHTVEEILARPLRLFCTTSDAASTREEARRLLDRVGLEERFARRRPSSLSGGQRQRVALARALAARPRVLLCDEATSALDPTAAASVVDLLGDVRRDSGTALIVVTHDLTVASRLGGDVAVLGEGGVLEYGPVAGVLADPRHPASRELISAVPELP</sequence>
<keyword evidence="4 9" id="KW-0812">Transmembrane</keyword>
<evidence type="ECO:0000256" key="2">
    <source>
        <dbReference type="ARBA" id="ARBA00005417"/>
    </source>
</evidence>
<dbReference type="EMBL" id="LJGW01000111">
    <property type="protein sequence ID" value="OEV12878.1"/>
    <property type="molecule type" value="Genomic_DNA"/>
</dbReference>
<keyword evidence="3 9" id="KW-0813">Transport</keyword>
<dbReference type="GO" id="GO:0005524">
    <property type="term" value="F:ATP binding"/>
    <property type="evidence" value="ECO:0007669"/>
    <property type="project" value="UniProtKB-KW"/>
</dbReference>
<evidence type="ECO:0008006" key="15">
    <source>
        <dbReference type="Google" id="ProtNLM"/>
    </source>
</evidence>
<evidence type="ECO:0000256" key="6">
    <source>
        <dbReference type="ARBA" id="ARBA00022840"/>
    </source>
</evidence>
<evidence type="ECO:0000256" key="4">
    <source>
        <dbReference type="ARBA" id="ARBA00022692"/>
    </source>
</evidence>
<dbReference type="AlphaFoldDB" id="A0A1E7L9R3"/>
<evidence type="ECO:0000259" key="12">
    <source>
        <dbReference type="PROSITE" id="PS50928"/>
    </source>
</evidence>
<evidence type="ECO:0000256" key="1">
    <source>
        <dbReference type="ARBA" id="ARBA00004141"/>
    </source>
</evidence>
<dbReference type="PROSITE" id="PS50928">
    <property type="entry name" value="ABC_TM1"/>
    <property type="match status" value="1"/>
</dbReference>
<dbReference type="PROSITE" id="PS50893">
    <property type="entry name" value="ABC_TRANSPORTER_2"/>
    <property type="match status" value="2"/>
</dbReference>
<feature type="compositionally biased region" description="Low complexity" evidence="10">
    <location>
        <begin position="261"/>
        <end position="270"/>
    </location>
</feature>